<proteinExistence type="predicted"/>
<comment type="caution">
    <text evidence="3">The sequence shown here is derived from an EMBL/GenBank/DDBJ whole genome shotgun (WGS) entry which is preliminary data.</text>
</comment>
<sequence length="136" mass="14128">MRTYLIAGALALASCVVVTGAFVSPTFAAATDYRFEAAGKQAHLSGDKAVMIVRLVHVPDGKPVMDAVIFESKADMSPMGMATMTSPTTIEPASGDGLYRIDLDAGAPGPWAITLAAKVQGETETVRGSVVVTLEK</sequence>
<name>A0A023D6Q2_ACIMT</name>
<feature type="signal peptide" evidence="1">
    <location>
        <begin position="1"/>
        <end position="28"/>
    </location>
</feature>
<dbReference type="OrthoDB" id="7644867at2"/>
<dbReference type="PROSITE" id="PS51257">
    <property type="entry name" value="PROKAR_LIPOPROTEIN"/>
    <property type="match status" value="1"/>
</dbReference>
<reference evidence="3 4" key="2">
    <citation type="journal article" date="2014" name="FEMS Microbiol. Lett.">
        <title>Draft genomic DNA sequence of the facultatively methylotrophic bacterium Acidomonas methanolica type strain MB58.</title>
        <authorList>
            <person name="Higashiura N."/>
            <person name="Hadano H."/>
            <person name="Hirakawa H."/>
            <person name="Matsutani M."/>
            <person name="Takabe S."/>
            <person name="Matsushita K."/>
            <person name="Azuma Y."/>
        </authorList>
    </citation>
    <scope>NUCLEOTIDE SEQUENCE [LARGE SCALE GENOMIC DNA]</scope>
    <source>
        <strain evidence="3 4">MB58</strain>
    </source>
</reference>
<keyword evidence="4" id="KW-1185">Reference proteome</keyword>
<evidence type="ECO:0000259" key="2">
    <source>
        <dbReference type="Pfam" id="PF13115"/>
    </source>
</evidence>
<dbReference type="InterPro" id="IPR032693">
    <property type="entry name" value="YtkA-like_dom"/>
</dbReference>
<evidence type="ECO:0000313" key="3">
    <source>
        <dbReference type="EMBL" id="GAJ29823.1"/>
    </source>
</evidence>
<accession>A0A023D6Q2</accession>
<evidence type="ECO:0000313" key="4">
    <source>
        <dbReference type="Proteomes" id="UP000019760"/>
    </source>
</evidence>
<evidence type="ECO:0000256" key="1">
    <source>
        <dbReference type="SAM" id="SignalP"/>
    </source>
</evidence>
<dbReference type="AlphaFoldDB" id="A0A023D6Q2"/>
<reference evidence="4" key="1">
    <citation type="journal article" date="2014" name="FEMS Microbiol. Lett.">
        <title>Draft Genomic DNA Sequence of the Facultatively Methylotrophic Bacterium Acidomonas methanolica type strain MB58.</title>
        <authorList>
            <person name="Higashiura N."/>
            <person name="Hadano H."/>
            <person name="Hirakawa H."/>
            <person name="Matsutani M."/>
            <person name="Takabe S."/>
            <person name="Matsushita K."/>
            <person name="Azuma Y."/>
        </authorList>
    </citation>
    <scope>NUCLEOTIDE SEQUENCE [LARGE SCALE GENOMIC DNA]</scope>
    <source>
        <strain evidence="4">MB58</strain>
    </source>
</reference>
<feature type="chain" id="PRO_5030001425" description="YtkA-like domain-containing protein" evidence="1">
    <location>
        <begin position="29"/>
        <end position="136"/>
    </location>
</feature>
<feature type="domain" description="YtkA-like" evidence="2">
    <location>
        <begin position="28"/>
        <end position="115"/>
    </location>
</feature>
<dbReference type="EMBL" id="BAND01000081">
    <property type="protein sequence ID" value="GAJ29823.1"/>
    <property type="molecule type" value="Genomic_DNA"/>
</dbReference>
<dbReference type="Pfam" id="PF13115">
    <property type="entry name" value="YtkA"/>
    <property type="match status" value="1"/>
</dbReference>
<protein>
    <recommendedName>
        <fullName evidence="2">YtkA-like domain-containing protein</fullName>
    </recommendedName>
</protein>
<dbReference type="RefSeq" id="WP_010667677.1">
    <property type="nucleotide sequence ID" value="NZ_BAND01000081.1"/>
</dbReference>
<organism evidence="3 4">
    <name type="scientific">Acidomonas methanolica NBRC 104435</name>
    <dbReference type="NCBI Taxonomy" id="1231351"/>
    <lineage>
        <taxon>Bacteria</taxon>
        <taxon>Pseudomonadati</taxon>
        <taxon>Pseudomonadota</taxon>
        <taxon>Alphaproteobacteria</taxon>
        <taxon>Acetobacterales</taxon>
        <taxon>Acetobacteraceae</taxon>
        <taxon>Acidomonas</taxon>
    </lineage>
</organism>
<keyword evidence="1" id="KW-0732">Signal</keyword>
<dbReference type="Proteomes" id="UP000019760">
    <property type="component" value="Unassembled WGS sequence"/>
</dbReference>
<gene>
    <name evidence="3" type="ORF">Amme_081_025</name>
</gene>